<evidence type="ECO:0000313" key="3">
    <source>
        <dbReference type="Proteomes" id="UP000198481"/>
    </source>
</evidence>
<dbReference type="RefSeq" id="WP_231987136.1">
    <property type="nucleotide sequence ID" value="NZ_LT629762.1"/>
</dbReference>
<keyword evidence="1" id="KW-1133">Transmembrane helix</keyword>
<accession>A0A1H1SDQ5</accession>
<dbReference type="STRING" id="1148509.SAMN05216222_1497"/>
<protein>
    <submittedName>
        <fullName evidence="2">Uncharacterized protein</fullName>
    </submittedName>
</protein>
<sequence>MTDEFWYAQTAYGSKELSRQEPSAERPWIMRFAKVRLPWGNTDDITAANLLEKFSPKELRLHEGFKKEREEQIATNTLDPTPYGHIDFHIRDDHERFRYALLPASSHFWMYMSGGGKFMFYLFFIAGIPAYFLGITTGNDPIWESTKTIFIQVFSWLLGLPLLSWAIGSIVIKHFPRLWLKPSRGPIWELNRRTGLVTVFDYKNNGEYKKNGTIGELTAPFYEFDAYIATSPDSQGMPMNVLYLAHRYRNIVINFGALLCPGPEVQPACALWDFIQNYMDVSRPLPDLPQYEEYRHLDPTTADYDRRTGRNPRFWIDMDDATFKLVVREMHQRVANIDTFQRPNLMAAYVTYVD</sequence>
<organism evidence="2 3">
    <name type="scientific">Pseudomonas prosekii</name>
    <dbReference type="NCBI Taxonomy" id="1148509"/>
    <lineage>
        <taxon>Bacteria</taxon>
        <taxon>Pseudomonadati</taxon>
        <taxon>Pseudomonadota</taxon>
        <taxon>Gammaproteobacteria</taxon>
        <taxon>Pseudomonadales</taxon>
        <taxon>Pseudomonadaceae</taxon>
        <taxon>Pseudomonas</taxon>
    </lineage>
</organism>
<evidence type="ECO:0000313" key="2">
    <source>
        <dbReference type="EMBL" id="SDS45846.1"/>
    </source>
</evidence>
<evidence type="ECO:0000256" key="1">
    <source>
        <dbReference type="SAM" id="Phobius"/>
    </source>
</evidence>
<gene>
    <name evidence="2" type="ORF">SAMN05216222_1497</name>
</gene>
<dbReference type="EMBL" id="LT629762">
    <property type="protein sequence ID" value="SDS45846.1"/>
    <property type="molecule type" value="Genomic_DNA"/>
</dbReference>
<feature type="transmembrane region" description="Helical" evidence="1">
    <location>
        <begin position="118"/>
        <end position="137"/>
    </location>
</feature>
<dbReference type="AlphaFoldDB" id="A0A1H1SDQ5"/>
<name>A0A1H1SDQ5_9PSED</name>
<reference evidence="2 3" key="1">
    <citation type="submission" date="2016-10" db="EMBL/GenBank/DDBJ databases">
        <authorList>
            <person name="de Groot N.N."/>
        </authorList>
    </citation>
    <scope>NUCLEOTIDE SEQUENCE [LARGE SCALE GENOMIC DNA]</scope>
    <source>
        <strain evidence="2 3">LMG 26867</strain>
    </source>
</reference>
<feature type="transmembrane region" description="Helical" evidence="1">
    <location>
        <begin position="149"/>
        <end position="172"/>
    </location>
</feature>
<proteinExistence type="predicted"/>
<keyword evidence="1" id="KW-0812">Transmembrane</keyword>
<dbReference type="Proteomes" id="UP000198481">
    <property type="component" value="Chromosome I"/>
</dbReference>
<keyword evidence="1" id="KW-0472">Membrane</keyword>